<keyword evidence="4" id="KW-0805">Transcription regulation</keyword>
<dbReference type="Pfam" id="PF00010">
    <property type="entry name" value="HLH"/>
    <property type="match status" value="1"/>
</dbReference>
<dbReference type="AlphaFoldDB" id="A0A3P8XZB2"/>
<dbReference type="GeneID" id="105026485"/>
<evidence type="ECO:0000256" key="8">
    <source>
        <dbReference type="ARBA" id="ARBA00023791"/>
    </source>
</evidence>
<feature type="region of interest" description="Disordered" evidence="9">
    <location>
        <begin position="145"/>
        <end position="224"/>
    </location>
</feature>
<feature type="compositionally biased region" description="Polar residues" evidence="9">
    <location>
        <begin position="153"/>
        <end position="163"/>
    </location>
</feature>
<dbReference type="CTD" id="30285"/>
<feature type="compositionally biased region" description="Polar residues" evidence="9">
    <location>
        <begin position="187"/>
        <end position="207"/>
    </location>
</feature>
<keyword evidence="3" id="KW-0678">Repressor</keyword>
<dbReference type="SMART" id="SM00353">
    <property type="entry name" value="HLH"/>
    <property type="match status" value="1"/>
</dbReference>
<dbReference type="PANTHER" id="PTHR10985">
    <property type="entry name" value="BASIC HELIX-LOOP-HELIX TRANSCRIPTION FACTOR, HES-RELATED"/>
    <property type="match status" value="1"/>
</dbReference>
<feature type="compositionally biased region" description="Basic and acidic residues" evidence="9">
    <location>
        <begin position="71"/>
        <end position="90"/>
    </location>
</feature>
<evidence type="ECO:0000313" key="12">
    <source>
        <dbReference type="Proteomes" id="UP000265140"/>
    </source>
</evidence>
<dbReference type="PROSITE" id="PS50888">
    <property type="entry name" value="BHLH"/>
    <property type="match status" value="1"/>
</dbReference>
<dbReference type="InterPro" id="IPR011598">
    <property type="entry name" value="bHLH_dom"/>
</dbReference>
<dbReference type="GO" id="GO:0046983">
    <property type="term" value="F:protein dimerization activity"/>
    <property type="evidence" value="ECO:0007669"/>
    <property type="project" value="InterPro"/>
</dbReference>
<keyword evidence="5" id="KW-0238">DNA-binding</keyword>
<evidence type="ECO:0000256" key="6">
    <source>
        <dbReference type="ARBA" id="ARBA00023163"/>
    </source>
</evidence>
<dbReference type="OrthoDB" id="6085656at2759"/>
<dbReference type="GO" id="GO:0005634">
    <property type="term" value="C:nucleus"/>
    <property type="evidence" value="ECO:0007669"/>
    <property type="project" value="UniProtKB-SubCell"/>
</dbReference>
<evidence type="ECO:0000256" key="3">
    <source>
        <dbReference type="ARBA" id="ARBA00022491"/>
    </source>
</evidence>
<keyword evidence="6" id="KW-0804">Transcription</keyword>
<dbReference type="InParanoid" id="A0A3P8XZB2"/>
<reference evidence="11" key="4">
    <citation type="submission" date="2025-09" db="UniProtKB">
        <authorList>
            <consortium name="Ensembl"/>
        </authorList>
    </citation>
    <scope>IDENTIFICATION</scope>
</reference>
<evidence type="ECO:0000256" key="2">
    <source>
        <dbReference type="ARBA" id="ARBA00022473"/>
    </source>
</evidence>
<dbReference type="InterPro" id="IPR050370">
    <property type="entry name" value="HES_HEY"/>
</dbReference>
<dbReference type="FunFam" id="4.10.280.10:FF:000063">
    <property type="entry name" value="transcription factor HES-7 isoform X1"/>
    <property type="match status" value="1"/>
</dbReference>
<evidence type="ECO:0000256" key="7">
    <source>
        <dbReference type="ARBA" id="ARBA00023242"/>
    </source>
</evidence>
<dbReference type="KEGG" id="els:105026485"/>
<dbReference type="GO" id="GO:0003677">
    <property type="term" value="F:DNA binding"/>
    <property type="evidence" value="ECO:0007669"/>
    <property type="project" value="UniProtKB-KW"/>
</dbReference>
<dbReference type="Proteomes" id="UP000265140">
    <property type="component" value="Chromosome 4"/>
</dbReference>
<dbReference type="Gene3D" id="4.10.280.10">
    <property type="entry name" value="Helix-loop-helix DNA-binding domain"/>
    <property type="match status" value="1"/>
</dbReference>
<evidence type="ECO:0000313" key="11">
    <source>
        <dbReference type="Ensembl" id="ENSELUP00000009170.2"/>
    </source>
</evidence>
<evidence type="ECO:0000256" key="4">
    <source>
        <dbReference type="ARBA" id="ARBA00023015"/>
    </source>
</evidence>
<comment type="subcellular location">
    <subcellularLocation>
        <location evidence="1">Nucleus</location>
    </subcellularLocation>
</comment>
<dbReference type="Bgee" id="ENSELUG00000009748">
    <property type="expression patterns" value="Expressed in ovary and 2 other cell types or tissues"/>
</dbReference>
<name>A0A3P8XZB2_ESOLU</name>
<feature type="domain" description="BHLH" evidence="10">
    <location>
        <begin position="14"/>
        <end position="71"/>
    </location>
</feature>
<dbReference type="GeneTree" id="ENSGT00940000165786"/>
<proteinExistence type="predicted"/>
<keyword evidence="12" id="KW-1185">Reference proteome</keyword>
<evidence type="ECO:0000256" key="1">
    <source>
        <dbReference type="ARBA" id="ARBA00004123"/>
    </source>
</evidence>
<accession>A0A3P8XZB2</accession>
<feature type="region of interest" description="Disordered" evidence="9">
    <location>
        <begin position="71"/>
        <end position="96"/>
    </location>
</feature>
<dbReference type="Ensembl" id="ENSELUT00000004307.3">
    <property type="protein sequence ID" value="ENSELUP00000009170.2"/>
    <property type="gene ID" value="ENSELUG00000009748.3"/>
</dbReference>
<comment type="subunit">
    <text evidence="8">Transcription repression requires formation of a complex with a corepressor protein of the Groucho/TLE family.</text>
</comment>
<feature type="region of interest" description="Disordered" evidence="9">
    <location>
        <begin position="1"/>
        <end position="29"/>
    </location>
</feature>
<organism evidence="11 12">
    <name type="scientific">Esox lucius</name>
    <name type="common">Northern pike</name>
    <dbReference type="NCBI Taxonomy" id="8010"/>
    <lineage>
        <taxon>Eukaryota</taxon>
        <taxon>Metazoa</taxon>
        <taxon>Chordata</taxon>
        <taxon>Craniata</taxon>
        <taxon>Vertebrata</taxon>
        <taxon>Euteleostomi</taxon>
        <taxon>Actinopterygii</taxon>
        <taxon>Neopterygii</taxon>
        <taxon>Teleostei</taxon>
        <taxon>Protacanthopterygii</taxon>
        <taxon>Esociformes</taxon>
        <taxon>Esocidae</taxon>
        <taxon>Esox</taxon>
    </lineage>
</organism>
<dbReference type="InterPro" id="IPR036638">
    <property type="entry name" value="HLH_DNA-bd_sf"/>
</dbReference>
<dbReference type="OMA" id="LEGPSHN"/>
<dbReference type="SUPFAM" id="SSF47459">
    <property type="entry name" value="HLH, helix-loop-helix DNA-binding domain"/>
    <property type="match status" value="1"/>
</dbReference>
<reference evidence="11" key="2">
    <citation type="submission" date="2020-02" db="EMBL/GenBank/DDBJ databases">
        <title>Esox lucius (northern pike) genome, fEsoLuc1, primary haplotype.</title>
        <authorList>
            <person name="Myers G."/>
            <person name="Karagic N."/>
            <person name="Meyer A."/>
            <person name="Pippel M."/>
            <person name="Reichard M."/>
            <person name="Winkler S."/>
            <person name="Tracey A."/>
            <person name="Sims Y."/>
            <person name="Howe K."/>
            <person name="Rhie A."/>
            <person name="Formenti G."/>
            <person name="Durbin R."/>
            <person name="Fedrigo O."/>
            <person name="Jarvis E.D."/>
        </authorList>
    </citation>
    <scope>NUCLEOTIDE SEQUENCE [LARGE SCALE GENOMIC DNA]</scope>
</reference>
<evidence type="ECO:0000256" key="5">
    <source>
        <dbReference type="ARBA" id="ARBA00023125"/>
    </source>
</evidence>
<sequence>MKKMAPAFPDQKDTRRVPKPLMEKRRRDRINHSLETLRLLLLENTSNEKLKNPKVEKAEILESVVNFLRTEQEGEQEHQSMKRSHSKEGEVQGPACKRKQNYHKGMRSCLLRVNHFVATKSQELEGPSHTAHARPQRSRMGLAELAHHPPPSSVQLHGSSPSAPDQTPLPGQQLPQRQPPPHPHTCINLNRASQRTDYNNTESSSPSKLCVEPSDSVWRPWPQQ</sequence>
<evidence type="ECO:0000259" key="10">
    <source>
        <dbReference type="PROSITE" id="PS50888"/>
    </source>
</evidence>
<keyword evidence="7" id="KW-0539">Nucleus</keyword>
<evidence type="ECO:0000256" key="9">
    <source>
        <dbReference type="SAM" id="MobiDB-lite"/>
    </source>
</evidence>
<keyword evidence="2" id="KW-0217">Developmental protein</keyword>
<reference evidence="11" key="3">
    <citation type="submission" date="2025-08" db="UniProtKB">
        <authorList>
            <consortium name="Ensembl"/>
        </authorList>
    </citation>
    <scope>IDENTIFICATION</scope>
</reference>
<protein>
    <recommendedName>
        <fullName evidence="10">BHLH domain-containing protein</fullName>
    </recommendedName>
</protein>
<dbReference type="RefSeq" id="XP_010896275.2">
    <property type="nucleotide sequence ID" value="XM_010897973.4"/>
</dbReference>
<feature type="compositionally biased region" description="Basic and acidic residues" evidence="9">
    <location>
        <begin position="10"/>
        <end position="25"/>
    </location>
</feature>
<reference evidence="12" key="1">
    <citation type="journal article" date="2014" name="PLoS ONE">
        <title>The genome and linkage map of the northern pike (Esox lucius): conserved synteny revealed between the salmonid sister group and the Neoteleostei.</title>
        <authorList>
            <person name="Rondeau E.B."/>
            <person name="Minkley D.R."/>
            <person name="Leong J.S."/>
            <person name="Messmer A.M."/>
            <person name="Jantzen J.R."/>
            <person name="von Schalburg K.R."/>
            <person name="Lemon C."/>
            <person name="Bird N.H."/>
            <person name="Koop B.F."/>
        </authorList>
    </citation>
    <scope>NUCLEOTIDE SEQUENCE</scope>
</reference>
<feature type="compositionally biased region" description="Low complexity" evidence="9">
    <location>
        <begin position="164"/>
        <end position="176"/>
    </location>
</feature>